<comment type="caution">
    <text evidence="2">The sequence shown here is derived from an EMBL/GenBank/DDBJ whole genome shotgun (WGS) entry which is preliminary data.</text>
</comment>
<dbReference type="InterPro" id="IPR029063">
    <property type="entry name" value="SAM-dependent_MTases_sf"/>
</dbReference>
<reference evidence="2 3" key="1">
    <citation type="submission" date="2024-09" db="EMBL/GenBank/DDBJ databases">
        <authorList>
            <person name="Sun Q."/>
            <person name="Mori K."/>
        </authorList>
    </citation>
    <scope>NUCLEOTIDE SEQUENCE [LARGE SCALE GENOMIC DNA]</scope>
    <source>
        <strain evidence="2 3">CCM 7468</strain>
    </source>
</reference>
<keyword evidence="3" id="KW-1185">Reference proteome</keyword>
<keyword evidence="2" id="KW-0808">Transferase</keyword>
<sequence length="319" mass="35200">MSYPLTLAAPPALDGRPRFVCPIDRAPLVAEGDMLVCAGCGARFPVLRGVPVLINDENSVFRIEDYRNDDGYGGASAYGGSADHTSGLKRAYRNFARRLSEAPVPGSGFDPMAEILRQQPDARILVIGAGERRHAGNVTYTDVAFARNIACICDAHDLPFEDGAFDAVLAEAVLEHVCDPQRVVAEIIRVLKPEGFVYAVTPFLQPVHMGAYDFTRFTYLGHRRLFRQFDDLGSGMVGGPGYSAIHLFRNLVLSLSDRPTIRSVLRLGALLVTYPLRYLDPLLFRTESSYNAACAVYFFGRRRATPIPDREIIGLFRGR</sequence>
<proteinExistence type="predicted"/>
<dbReference type="GO" id="GO:0032259">
    <property type="term" value="P:methylation"/>
    <property type="evidence" value="ECO:0007669"/>
    <property type="project" value="UniProtKB-KW"/>
</dbReference>
<dbReference type="Pfam" id="PF08241">
    <property type="entry name" value="Methyltransf_11"/>
    <property type="match status" value="1"/>
</dbReference>
<accession>A0ABV6IQY7</accession>
<dbReference type="SUPFAM" id="SSF53335">
    <property type="entry name" value="S-adenosyl-L-methionine-dependent methyltransferases"/>
    <property type="match status" value="1"/>
</dbReference>
<evidence type="ECO:0000313" key="3">
    <source>
        <dbReference type="Proteomes" id="UP001589789"/>
    </source>
</evidence>
<organism evidence="2 3">
    <name type="scientific">Muricoccus vinaceus</name>
    <dbReference type="NCBI Taxonomy" id="424704"/>
    <lineage>
        <taxon>Bacteria</taxon>
        <taxon>Pseudomonadati</taxon>
        <taxon>Pseudomonadota</taxon>
        <taxon>Alphaproteobacteria</taxon>
        <taxon>Acetobacterales</taxon>
        <taxon>Roseomonadaceae</taxon>
        <taxon>Muricoccus</taxon>
    </lineage>
</organism>
<dbReference type="PANTHER" id="PTHR43591:SF24">
    <property type="entry name" value="2-METHOXY-6-POLYPRENYL-1,4-BENZOQUINOL METHYLASE, MITOCHONDRIAL"/>
    <property type="match status" value="1"/>
</dbReference>
<dbReference type="RefSeq" id="WP_377049169.1">
    <property type="nucleotide sequence ID" value="NZ_JBHLVZ010000002.1"/>
</dbReference>
<dbReference type="Proteomes" id="UP001589789">
    <property type="component" value="Unassembled WGS sequence"/>
</dbReference>
<dbReference type="SUPFAM" id="SSF158997">
    <property type="entry name" value="Trm112p-like"/>
    <property type="match status" value="1"/>
</dbReference>
<dbReference type="CDD" id="cd02440">
    <property type="entry name" value="AdoMet_MTases"/>
    <property type="match status" value="1"/>
</dbReference>
<name>A0ABV6IQY7_9PROT</name>
<keyword evidence="2" id="KW-0489">Methyltransferase</keyword>
<dbReference type="InterPro" id="IPR013216">
    <property type="entry name" value="Methyltransf_11"/>
</dbReference>
<feature type="domain" description="Methyltransferase type 11" evidence="1">
    <location>
        <begin position="151"/>
        <end position="198"/>
    </location>
</feature>
<dbReference type="Gene3D" id="3.40.50.150">
    <property type="entry name" value="Vaccinia Virus protein VP39"/>
    <property type="match status" value="1"/>
</dbReference>
<protein>
    <submittedName>
        <fullName evidence="2">Methyltransferase domain-containing protein</fullName>
    </submittedName>
</protein>
<evidence type="ECO:0000313" key="2">
    <source>
        <dbReference type="EMBL" id="MFC0385048.1"/>
    </source>
</evidence>
<gene>
    <name evidence="2" type="ORF">ACFFIC_05710</name>
</gene>
<dbReference type="Gene3D" id="2.20.25.10">
    <property type="match status" value="1"/>
</dbReference>
<dbReference type="EMBL" id="JBHLVZ010000002">
    <property type="protein sequence ID" value="MFC0385048.1"/>
    <property type="molecule type" value="Genomic_DNA"/>
</dbReference>
<dbReference type="GO" id="GO:0008168">
    <property type="term" value="F:methyltransferase activity"/>
    <property type="evidence" value="ECO:0007669"/>
    <property type="project" value="UniProtKB-KW"/>
</dbReference>
<evidence type="ECO:0000259" key="1">
    <source>
        <dbReference type="Pfam" id="PF08241"/>
    </source>
</evidence>
<dbReference type="PANTHER" id="PTHR43591">
    <property type="entry name" value="METHYLTRANSFERASE"/>
    <property type="match status" value="1"/>
</dbReference>